<dbReference type="EMBL" id="JAAGYV010000149">
    <property type="protein sequence ID" value="NEK74456.1"/>
    <property type="molecule type" value="Genomic_DNA"/>
</dbReference>
<keyword evidence="1" id="KW-1133">Transmembrane helix</keyword>
<feature type="transmembrane region" description="Helical" evidence="1">
    <location>
        <begin position="12"/>
        <end position="34"/>
    </location>
</feature>
<feature type="non-terminal residue" evidence="2">
    <location>
        <position position="48"/>
    </location>
</feature>
<accession>A0A6B3KP20</accession>
<keyword evidence="1" id="KW-0812">Transmembrane</keyword>
<proteinExistence type="predicted"/>
<keyword evidence="1" id="KW-0472">Membrane</keyword>
<comment type="caution">
    <text evidence="2">The sequence shown here is derived from an EMBL/GenBank/DDBJ whole genome shotgun (WGS) entry which is preliminary data.</text>
</comment>
<reference evidence="2" key="1">
    <citation type="submission" date="2019-11" db="EMBL/GenBank/DDBJ databases">
        <title>Genome-resolved metagenomics to study the prevalence of co-infection and intraspecific heterogeneity among plant pathogen metapopulations.</title>
        <authorList>
            <person name="Newberry E."/>
            <person name="Bhandari R."/>
            <person name="Kemble J."/>
            <person name="Sikora E."/>
            <person name="Potnis N."/>
        </authorList>
    </citation>
    <scope>NUCLEOTIDE SEQUENCE</scope>
    <source>
        <strain evidence="2">Xe_Pep_Tuscaloosa_18b</strain>
    </source>
</reference>
<evidence type="ECO:0000313" key="2">
    <source>
        <dbReference type="EMBL" id="NEK74456.1"/>
    </source>
</evidence>
<sequence>MIRFSYASWRPLSCWGALLAALGTLGYYMAYGYIAWRTVRGDFSIGDL</sequence>
<dbReference type="AlphaFoldDB" id="A0A6B3KP20"/>
<protein>
    <submittedName>
        <fullName evidence="2">Uncharacterized protein</fullName>
    </submittedName>
</protein>
<evidence type="ECO:0000256" key="1">
    <source>
        <dbReference type="SAM" id="Phobius"/>
    </source>
</evidence>
<organism evidence="2">
    <name type="scientific">Xanthomonas euvesicatoria</name>
    <dbReference type="NCBI Taxonomy" id="456327"/>
    <lineage>
        <taxon>Bacteria</taxon>
        <taxon>Pseudomonadati</taxon>
        <taxon>Pseudomonadota</taxon>
        <taxon>Gammaproteobacteria</taxon>
        <taxon>Lysobacterales</taxon>
        <taxon>Lysobacteraceae</taxon>
        <taxon>Xanthomonas</taxon>
    </lineage>
</organism>
<gene>
    <name evidence="2" type="ORF">G3W62_17050</name>
</gene>
<name>A0A6B3KP20_XANEU</name>